<protein>
    <recommendedName>
        <fullName evidence="1">SURF1-like protein</fullName>
    </recommendedName>
</protein>
<sequence>MPLLTVLTLISLAILVWLGNWQYGRYVEKKSSPPEQVTESFATVLVRVDRDNPGMAQQLNGIVDGEAVWRRYVPARVEGVDGLVLALVDATSGVAPVPLAISDVEDFQRRSNVFVRAAKTGGIASSNQPEKDIWYRFDGPSMLRQLGYEQAEVNVIEPDQITLRLAEDLSRSRVTTNPYATAEVRDPLPPERHFGYALTWWGMAIALLGVYFAFHHAQKRLRFKGN</sequence>
<evidence type="ECO:0000313" key="2">
    <source>
        <dbReference type="EMBL" id="GGB60467.1"/>
    </source>
</evidence>
<comment type="subcellular location">
    <subcellularLocation>
        <location evidence="1">Cell membrane</location>
        <topology evidence="1">Multi-pass membrane protein</topology>
    </subcellularLocation>
</comment>
<name>A0ABQ1J8Z5_9PROT</name>
<evidence type="ECO:0000256" key="1">
    <source>
        <dbReference type="RuleBase" id="RU363076"/>
    </source>
</evidence>
<dbReference type="Proteomes" id="UP000628854">
    <property type="component" value="Unassembled WGS sequence"/>
</dbReference>
<comment type="caution">
    <text evidence="1">Lacks conserved residue(s) required for the propagation of feature annotation.</text>
</comment>
<dbReference type="RefSeq" id="WP_158084601.1">
    <property type="nucleotide sequence ID" value="NZ_BMKF01000001.1"/>
</dbReference>
<organism evidence="2 3">
    <name type="scientific">Henriciella pelagia</name>
    <dbReference type="NCBI Taxonomy" id="1977912"/>
    <lineage>
        <taxon>Bacteria</taxon>
        <taxon>Pseudomonadati</taxon>
        <taxon>Pseudomonadota</taxon>
        <taxon>Alphaproteobacteria</taxon>
        <taxon>Hyphomonadales</taxon>
        <taxon>Hyphomonadaceae</taxon>
        <taxon>Henriciella</taxon>
    </lineage>
</organism>
<proteinExistence type="inferred from homology"/>
<keyword evidence="1" id="KW-0472">Membrane</keyword>
<comment type="caution">
    <text evidence="2">The sequence shown here is derived from an EMBL/GenBank/DDBJ whole genome shotgun (WGS) entry which is preliminary data.</text>
</comment>
<dbReference type="EMBL" id="BMKF01000001">
    <property type="protein sequence ID" value="GGB60467.1"/>
    <property type="molecule type" value="Genomic_DNA"/>
</dbReference>
<feature type="transmembrane region" description="Helical" evidence="1">
    <location>
        <begin position="194"/>
        <end position="214"/>
    </location>
</feature>
<accession>A0ABQ1J8Z5</accession>
<dbReference type="InterPro" id="IPR002994">
    <property type="entry name" value="Surf1/Shy1"/>
</dbReference>
<gene>
    <name evidence="2" type="ORF">GCM10011503_06190</name>
</gene>
<keyword evidence="1" id="KW-1003">Cell membrane</keyword>
<evidence type="ECO:0000313" key="3">
    <source>
        <dbReference type="Proteomes" id="UP000628854"/>
    </source>
</evidence>
<comment type="similarity">
    <text evidence="1">Belongs to the SURF1 family.</text>
</comment>
<reference evidence="3" key="1">
    <citation type="journal article" date="2019" name="Int. J. Syst. Evol. Microbiol.">
        <title>The Global Catalogue of Microorganisms (GCM) 10K type strain sequencing project: providing services to taxonomists for standard genome sequencing and annotation.</title>
        <authorList>
            <consortium name="The Broad Institute Genomics Platform"/>
            <consortium name="The Broad Institute Genome Sequencing Center for Infectious Disease"/>
            <person name="Wu L."/>
            <person name="Ma J."/>
        </authorList>
    </citation>
    <scope>NUCLEOTIDE SEQUENCE [LARGE SCALE GENOMIC DNA]</scope>
    <source>
        <strain evidence="3">CGMCC 1.15928</strain>
    </source>
</reference>
<keyword evidence="1" id="KW-1133">Transmembrane helix</keyword>
<dbReference type="Pfam" id="PF02104">
    <property type="entry name" value="SURF1"/>
    <property type="match status" value="1"/>
</dbReference>
<keyword evidence="1" id="KW-0812">Transmembrane</keyword>
<keyword evidence="3" id="KW-1185">Reference proteome</keyword>